<evidence type="ECO:0000313" key="2">
    <source>
        <dbReference type="Proteomes" id="UP001218208"/>
    </source>
</evidence>
<organism evidence="1 2">
    <name type="scientific">Stenotrophomonas maltophilia</name>
    <name type="common">Pseudomonas maltophilia</name>
    <name type="synonym">Xanthomonas maltophilia</name>
    <dbReference type="NCBI Taxonomy" id="40324"/>
    <lineage>
        <taxon>Bacteria</taxon>
        <taxon>Pseudomonadati</taxon>
        <taxon>Pseudomonadota</taxon>
        <taxon>Gammaproteobacteria</taxon>
        <taxon>Lysobacterales</taxon>
        <taxon>Lysobacteraceae</taxon>
        <taxon>Stenotrophomonas</taxon>
        <taxon>Stenotrophomonas maltophilia group</taxon>
    </lineage>
</organism>
<dbReference type="Proteomes" id="UP001218208">
    <property type="component" value="Unassembled WGS sequence"/>
</dbReference>
<reference evidence="1" key="1">
    <citation type="submission" date="2022-07" db="EMBL/GenBank/DDBJ databases">
        <authorList>
            <consortium name="DAFM: The Division of Animal and Food Microbiology"/>
        </authorList>
    </citation>
    <scope>NUCLEOTIDE SEQUENCE</scope>
    <source>
        <strain evidence="1">19MO01SH01-2</strain>
    </source>
</reference>
<name>A0AAI9C3I6_STEMA</name>
<evidence type="ECO:0000313" key="1">
    <source>
        <dbReference type="EMBL" id="EKT4093469.1"/>
    </source>
</evidence>
<proteinExistence type="predicted"/>
<dbReference type="EMBL" id="ABLOJW010000016">
    <property type="protein sequence ID" value="EKT4093469.1"/>
    <property type="molecule type" value="Genomic_DNA"/>
</dbReference>
<comment type="caution">
    <text evidence="1">The sequence shown here is derived from an EMBL/GenBank/DDBJ whole genome shotgun (WGS) entry which is preliminary data.</text>
</comment>
<dbReference type="RefSeq" id="WP_162621994.1">
    <property type="nucleotide sequence ID" value="NZ_CP029773.1"/>
</dbReference>
<accession>A0AAI9C3I6</accession>
<sequence>MRIKGFNHFTHCPNCQSAPVACRPASTLDSLFEGLPEAWLRAGKR</sequence>
<gene>
    <name evidence="1" type="ORF">QEG23_003000</name>
</gene>
<dbReference type="AlphaFoldDB" id="A0AAI9C3I6"/>
<protein>
    <submittedName>
        <fullName evidence="1">Uncharacterized protein</fullName>
    </submittedName>
</protein>